<dbReference type="PANTHER" id="PTHR46672:SF8">
    <property type="entry name" value="BTB DOMAIN-CONTAINING PROTEIN"/>
    <property type="match status" value="1"/>
</dbReference>
<evidence type="ECO:0000313" key="4">
    <source>
        <dbReference type="Proteomes" id="UP000822688"/>
    </source>
</evidence>
<sequence length="252" mass="28683">MGSVSLNVEVSKFLAPDAQRAGVEEERWRWRTFSVKCLEEGLYTDIRLNACGGSVRAHRCVLAHGSPVFNAMFRHKMKEYLTSTVELPEMTIEALQLFLLLLYIDFPQHSTTPILGEFQGAVDEHFIEIFEACHKYQVTILIAILNDALPRNLTSENCWDCLEKSTALSRFCDLCPFDINPASICRDFILDNCEEVMTSDQVLHEMQRNPESVHTTVKSLTTLVMTLLPKNHDNSTPSVSSLWHRYKNARTG</sequence>
<gene>
    <name evidence="3" type="ORF">KC19_3G044900</name>
</gene>
<dbReference type="PROSITE" id="PS50097">
    <property type="entry name" value="BTB"/>
    <property type="match status" value="1"/>
</dbReference>
<dbReference type="AlphaFoldDB" id="A0A8T0IGU4"/>
<organism evidence="3 4">
    <name type="scientific">Ceratodon purpureus</name>
    <name type="common">Fire moss</name>
    <name type="synonym">Dicranum purpureum</name>
    <dbReference type="NCBI Taxonomy" id="3225"/>
    <lineage>
        <taxon>Eukaryota</taxon>
        <taxon>Viridiplantae</taxon>
        <taxon>Streptophyta</taxon>
        <taxon>Embryophyta</taxon>
        <taxon>Bryophyta</taxon>
        <taxon>Bryophytina</taxon>
        <taxon>Bryopsida</taxon>
        <taxon>Dicranidae</taxon>
        <taxon>Pseudoditrichales</taxon>
        <taxon>Ditrichaceae</taxon>
        <taxon>Ceratodon</taxon>
    </lineage>
</organism>
<dbReference type="PANTHER" id="PTHR46672">
    <property type="entry name" value="OS08G0495500 PROTEIN-RELATED"/>
    <property type="match status" value="1"/>
</dbReference>
<reference evidence="3" key="1">
    <citation type="submission" date="2020-06" db="EMBL/GenBank/DDBJ databases">
        <title>WGS assembly of Ceratodon purpureus strain R40.</title>
        <authorList>
            <person name="Carey S.B."/>
            <person name="Jenkins J."/>
            <person name="Shu S."/>
            <person name="Lovell J.T."/>
            <person name="Sreedasyam A."/>
            <person name="Maumus F."/>
            <person name="Tiley G.P."/>
            <person name="Fernandez-Pozo N."/>
            <person name="Barry K."/>
            <person name="Chen C."/>
            <person name="Wang M."/>
            <person name="Lipzen A."/>
            <person name="Daum C."/>
            <person name="Saski C.A."/>
            <person name="Payton A.C."/>
            <person name="Mcbreen J.C."/>
            <person name="Conrad R.E."/>
            <person name="Kollar L.M."/>
            <person name="Olsson S."/>
            <person name="Huttunen S."/>
            <person name="Landis J.B."/>
            <person name="Wickett N.J."/>
            <person name="Johnson M.G."/>
            <person name="Rensing S.A."/>
            <person name="Grimwood J."/>
            <person name="Schmutz J."/>
            <person name="Mcdaniel S.F."/>
        </authorList>
    </citation>
    <scope>NUCLEOTIDE SEQUENCE</scope>
    <source>
        <strain evidence="3">R40</strain>
    </source>
</reference>
<accession>A0A8T0IGU4</accession>
<dbReference type="SUPFAM" id="SSF54695">
    <property type="entry name" value="POZ domain"/>
    <property type="match status" value="1"/>
</dbReference>
<comment type="pathway">
    <text evidence="1">Protein modification; protein ubiquitination.</text>
</comment>
<dbReference type="EMBL" id="CM026423">
    <property type="protein sequence ID" value="KAG0582235.1"/>
    <property type="molecule type" value="Genomic_DNA"/>
</dbReference>
<feature type="domain" description="BTB" evidence="2">
    <location>
        <begin position="44"/>
        <end position="103"/>
    </location>
</feature>
<name>A0A8T0IGU4_CERPU</name>
<dbReference type="InterPro" id="IPR011333">
    <property type="entry name" value="SKP1/BTB/POZ_sf"/>
</dbReference>
<keyword evidence="4" id="KW-1185">Reference proteome</keyword>
<evidence type="ECO:0000256" key="1">
    <source>
        <dbReference type="ARBA" id="ARBA00004906"/>
    </source>
</evidence>
<dbReference type="InterPro" id="IPR000210">
    <property type="entry name" value="BTB/POZ_dom"/>
</dbReference>
<dbReference type="InterPro" id="IPR044714">
    <property type="entry name" value="AtSIBP1-like"/>
</dbReference>
<evidence type="ECO:0000313" key="3">
    <source>
        <dbReference type="EMBL" id="KAG0582235.1"/>
    </source>
</evidence>
<dbReference type="SMART" id="SM00225">
    <property type="entry name" value="BTB"/>
    <property type="match status" value="1"/>
</dbReference>
<dbReference type="Proteomes" id="UP000822688">
    <property type="component" value="Chromosome 3"/>
</dbReference>
<comment type="caution">
    <text evidence="3">The sequence shown here is derived from an EMBL/GenBank/DDBJ whole genome shotgun (WGS) entry which is preliminary data.</text>
</comment>
<dbReference type="Pfam" id="PF00651">
    <property type="entry name" value="BTB"/>
    <property type="match status" value="1"/>
</dbReference>
<dbReference type="Gene3D" id="3.30.710.10">
    <property type="entry name" value="Potassium Channel Kv1.1, Chain A"/>
    <property type="match status" value="1"/>
</dbReference>
<protein>
    <recommendedName>
        <fullName evidence="2">BTB domain-containing protein</fullName>
    </recommendedName>
</protein>
<proteinExistence type="predicted"/>
<evidence type="ECO:0000259" key="2">
    <source>
        <dbReference type="PROSITE" id="PS50097"/>
    </source>
</evidence>